<name>A0ABY1QJ42_9SPHN</name>
<dbReference type="InterPro" id="IPR010718">
    <property type="entry name" value="DUF1294"/>
</dbReference>
<feature type="transmembrane region" description="Helical" evidence="1">
    <location>
        <begin position="70"/>
        <end position="93"/>
    </location>
</feature>
<dbReference type="EMBL" id="FXUI01000005">
    <property type="protein sequence ID" value="SMP70091.1"/>
    <property type="molecule type" value="Genomic_DNA"/>
</dbReference>
<dbReference type="PIRSF" id="PIRSF002599">
    <property type="entry name" value="Cold_shock_A"/>
    <property type="match status" value="1"/>
</dbReference>
<dbReference type="RefSeq" id="WP_283406199.1">
    <property type="nucleotide sequence ID" value="NZ_FXUI01000005.1"/>
</dbReference>
<dbReference type="Pfam" id="PF06961">
    <property type="entry name" value="DUF1294"/>
    <property type="match status" value="1"/>
</dbReference>
<dbReference type="InterPro" id="IPR012156">
    <property type="entry name" value="Cold_shock_CspA"/>
</dbReference>
<accession>A0ABY1QJ42</accession>
<dbReference type="Proteomes" id="UP001157910">
    <property type="component" value="Unassembled WGS sequence"/>
</dbReference>
<proteinExistence type="predicted"/>
<gene>
    <name evidence="2" type="ORF">SAMN06296065_105239</name>
</gene>
<keyword evidence="1" id="KW-1133">Transmembrane helix</keyword>
<evidence type="ECO:0000256" key="1">
    <source>
        <dbReference type="SAM" id="Phobius"/>
    </source>
</evidence>
<reference evidence="2 3" key="1">
    <citation type="submission" date="2017-05" db="EMBL/GenBank/DDBJ databases">
        <authorList>
            <person name="Varghese N."/>
            <person name="Submissions S."/>
        </authorList>
    </citation>
    <scope>NUCLEOTIDE SEQUENCE [LARGE SCALE GENOMIC DNA]</scope>
    <source>
        <strain evidence="2 3">SM16</strain>
    </source>
</reference>
<sequence>MLSSLHAAAMAVAALNLAAFTAFGLDKTFAKGGRRRISESTLLALAVLGGSPGAYAARRLFRHKTRKQPFVAQLHAIALLQGVLLAGLAWAFLSAGS</sequence>
<feature type="transmembrane region" description="Helical" evidence="1">
    <location>
        <begin position="40"/>
        <end position="58"/>
    </location>
</feature>
<keyword evidence="1" id="KW-0472">Membrane</keyword>
<comment type="caution">
    <text evidence="2">The sequence shown here is derived from an EMBL/GenBank/DDBJ whole genome shotgun (WGS) entry which is preliminary data.</text>
</comment>
<organism evidence="2 3">
    <name type="scientific">Novosphingobium panipatense</name>
    <dbReference type="NCBI Taxonomy" id="428991"/>
    <lineage>
        <taxon>Bacteria</taxon>
        <taxon>Pseudomonadati</taxon>
        <taxon>Pseudomonadota</taxon>
        <taxon>Alphaproteobacteria</taxon>
        <taxon>Sphingomonadales</taxon>
        <taxon>Sphingomonadaceae</taxon>
        <taxon>Novosphingobium</taxon>
    </lineage>
</organism>
<evidence type="ECO:0000313" key="3">
    <source>
        <dbReference type="Proteomes" id="UP001157910"/>
    </source>
</evidence>
<evidence type="ECO:0000313" key="2">
    <source>
        <dbReference type="EMBL" id="SMP70091.1"/>
    </source>
</evidence>
<protein>
    <submittedName>
        <fullName evidence="2">Uncharacterized membrane protein YsdA, DUF1294 family</fullName>
    </submittedName>
</protein>
<keyword evidence="3" id="KW-1185">Reference proteome</keyword>
<keyword evidence="1" id="KW-0812">Transmembrane</keyword>